<feature type="region of interest" description="Disordered" evidence="1">
    <location>
        <begin position="348"/>
        <end position="382"/>
    </location>
</feature>
<feature type="region of interest" description="Disordered" evidence="1">
    <location>
        <begin position="1"/>
        <end position="283"/>
    </location>
</feature>
<sequence length="644" mass="63494">MVKRGNENSQLRKEDYEEAESRSVDAGTWTPTAKADLAGRKIVTGKRPGQAGRGGDQRAPGGAAPPAAEGAAKPSPFANFTFGLPAPAAPAAAPGQSKPGLPSSSFTFNLSSNKPSAPAPPAASGAFSFSQPASTPAPPKSGAAAAPPFSFGQPVAPPAPASASQAPVHPAVPPSFSFPASSPATTPAPPKPVSFSFGAPAAKAPTPTPPTAVAALKSAPPPMFGFGGKSAAPAPPTPAAAPLSSASRGQPPAEGGGGASASTANGGALVPAPLPQQQERVSSLKEDMVRLNAKYARWVDAQLSENPALPWNDGATDYLDFSAELAKKYPKEAAALLSGGATKLQLNGDAQAGGMKRPATWEAPSPKPAKKPAAAGSGGGGGGSGLFGSAASGVGQAQSSPAAAPAPPLFSFGKPAGGGGAADTAAAAAPAAVASGGFTGFNLSAPAMPSPQAPAVSTPFSFGASTGQAAAAAAPGGFSFGAGMAGAGGGFGGFGGAAAAGGGQAAAGGDEGEEMEKLKPAELGRNEDEEAQEETLHEVRAKLFKLDTKDGEKANVDLGVGVLRLTKHRATDLRRMVMRNDIGKVMLNAQVYAGMKFKGDARSSAVKFTAPQESSGELAVYTLRVKKGGLTELMDKLQSMVPSA</sequence>
<dbReference type="Pfam" id="PF00638">
    <property type="entry name" value="Ran_BP1"/>
    <property type="match status" value="1"/>
</dbReference>
<comment type="caution">
    <text evidence="3">The sequence shown here is derived from an EMBL/GenBank/DDBJ whole genome shotgun (WGS) entry which is preliminary data.</text>
</comment>
<feature type="compositionally biased region" description="Low complexity" evidence="1">
    <location>
        <begin position="387"/>
        <end position="403"/>
    </location>
</feature>
<reference evidence="3" key="1">
    <citation type="submission" date="2021-02" db="EMBL/GenBank/DDBJ databases">
        <title>First Annotated Genome of the Yellow-green Alga Tribonema minus.</title>
        <authorList>
            <person name="Mahan K.M."/>
        </authorList>
    </citation>
    <scope>NUCLEOTIDE SEQUENCE</scope>
    <source>
        <strain evidence="3">UTEX B ZZ1240</strain>
    </source>
</reference>
<evidence type="ECO:0000259" key="2">
    <source>
        <dbReference type="PROSITE" id="PS50196"/>
    </source>
</evidence>
<dbReference type="InterPro" id="IPR053074">
    <property type="entry name" value="NPC_Nucleoporin"/>
</dbReference>
<dbReference type="CDD" id="cd13170">
    <property type="entry name" value="RanBD_NUP50"/>
    <property type="match status" value="1"/>
</dbReference>
<organism evidence="3 4">
    <name type="scientific">Tribonema minus</name>
    <dbReference type="NCBI Taxonomy" id="303371"/>
    <lineage>
        <taxon>Eukaryota</taxon>
        <taxon>Sar</taxon>
        <taxon>Stramenopiles</taxon>
        <taxon>Ochrophyta</taxon>
        <taxon>PX clade</taxon>
        <taxon>Xanthophyceae</taxon>
        <taxon>Tribonematales</taxon>
        <taxon>Tribonemataceae</taxon>
        <taxon>Tribonema</taxon>
    </lineage>
</organism>
<dbReference type="Gene3D" id="2.30.29.30">
    <property type="entry name" value="Pleckstrin-homology domain (PH domain)/Phosphotyrosine-binding domain (PTB)"/>
    <property type="match status" value="1"/>
</dbReference>
<dbReference type="SMART" id="SM00160">
    <property type="entry name" value="RanBD"/>
    <property type="match status" value="1"/>
</dbReference>
<feature type="region of interest" description="Disordered" evidence="1">
    <location>
        <begin position="387"/>
        <end position="406"/>
    </location>
</feature>
<dbReference type="EMBL" id="JAFCMP010000064">
    <property type="protein sequence ID" value="KAG5188755.1"/>
    <property type="molecule type" value="Genomic_DNA"/>
</dbReference>
<dbReference type="PANTHER" id="PTHR38697">
    <property type="entry name" value="NUCLEAR PORE COMPLEX PROTEIN SIMILAR TO S. CEREVISIAE NUP2 (EUROFUNG)"/>
    <property type="match status" value="1"/>
</dbReference>
<name>A0A836CJC8_9STRA</name>
<evidence type="ECO:0000313" key="3">
    <source>
        <dbReference type="EMBL" id="KAG5188755.1"/>
    </source>
</evidence>
<feature type="compositionally biased region" description="Low complexity" evidence="1">
    <location>
        <begin position="57"/>
        <end position="72"/>
    </location>
</feature>
<dbReference type="AlphaFoldDB" id="A0A836CJC8"/>
<dbReference type="InterPro" id="IPR011993">
    <property type="entry name" value="PH-like_dom_sf"/>
</dbReference>
<dbReference type="Proteomes" id="UP000664859">
    <property type="component" value="Unassembled WGS sequence"/>
</dbReference>
<accession>A0A836CJC8</accession>
<feature type="compositionally biased region" description="Low complexity" evidence="1">
    <location>
        <begin position="85"/>
        <end position="94"/>
    </location>
</feature>
<feature type="compositionally biased region" description="Basic and acidic residues" evidence="1">
    <location>
        <begin position="1"/>
        <end position="23"/>
    </location>
</feature>
<evidence type="ECO:0000313" key="4">
    <source>
        <dbReference type="Proteomes" id="UP000664859"/>
    </source>
</evidence>
<protein>
    <recommendedName>
        <fullName evidence="2">RanBD1 domain-containing protein</fullName>
    </recommendedName>
</protein>
<feature type="compositionally biased region" description="Low complexity" evidence="1">
    <location>
        <begin position="161"/>
        <end position="185"/>
    </location>
</feature>
<dbReference type="InterPro" id="IPR000156">
    <property type="entry name" value="Ran_bind_dom"/>
</dbReference>
<dbReference type="OrthoDB" id="185618at2759"/>
<gene>
    <name evidence="3" type="ORF">JKP88DRAFT_303632</name>
</gene>
<feature type="domain" description="RanBD1" evidence="2">
    <location>
        <begin position="514"/>
        <end position="598"/>
    </location>
</feature>
<dbReference type="SUPFAM" id="SSF50729">
    <property type="entry name" value="PH domain-like"/>
    <property type="match status" value="1"/>
</dbReference>
<dbReference type="PANTHER" id="PTHR38697:SF1">
    <property type="entry name" value="NUCLEAR PORE COMPLEX PROTEIN SIMILAR TO S. CEREVISIAE NUP2 (EUROFUNG)"/>
    <property type="match status" value="1"/>
</dbReference>
<feature type="compositionally biased region" description="Low complexity" evidence="1">
    <location>
        <begin position="199"/>
        <end position="215"/>
    </location>
</feature>
<keyword evidence="4" id="KW-1185">Reference proteome</keyword>
<proteinExistence type="predicted"/>
<feature type="compositionally biased region" description="Polar residues" evidence="1">
    <location>
        <begin position="102"/>
        <end position="114"/>
    </location>
</feature>
<evidence type="ECO:0000256" key="1">
    <source>
        <dbReference type="SAM" id="MobiDB-lite"/>
    </source>
</evidence>
<feature type="compositionally biased region" description="Low complexity" evidence="1">
    <location>
        <begin position="122"/>
        <end position="150"/>
    </location>
</feature>
<dbReference type="PROSITE" id="PS50196">
    <property type="entry name" value="RANBD1"/>
    <property type="match status" value="1"/>
</dbReference>